<dbReference type="Pfam" id="PF00884">
    <property type="entry name" value="Sulfatase"/>
    <property type="match status" value="1"/>
</dbReference>
<dbReference type="PANTHER" id="PTHR42693">
    <property type="entry name" value="ARYLSULFATASE FAMILY MEMBER"/>
    <property type="match status" value="1"/>
</dbReference>
<comment type="caution">
    <text evidence="8">The sequence shown here is derived from an EMBL/GenBank/DDBJ whole genome shotgun (WGS) entry which is preliminary data.</text>
</comment>
<evidence type="ECO:0000256" key="3">
    <source>
        <dbReference type="ARBA" id="ARBA00022723"/>
    </source>
</evidence>
<evidence type="ECO:0000256" key="4">
    <source>
        <dbReference type="ARBA" id="ARBA00022729"/>
    </source>
</evidence>
<dbReference type="PANTHER" id="PTHR42693:SF42">
    <property type="entry name" value="ARYLSULFATASE G"/>
    <property type="match status" value="1"/>
</dbReference>
<evidence type="ECO:0000313" key="9">
    <source>
        <dbReference type="Proteomes" id="UP001597526"/>
    </source>
</evidence>
<accession>A0ABW5MY86</accession>
<feature type="domain" description="Sulfatase N-terminal" evidence="7">
    <location>
        <begin position="34"/>
        <end position="401"/>
    </location>
</feature>
<reference evidence="9" key="1">
    <citation type="journal article" date="2019" name="Int. J. Syst. Evol. Microbiol.">
        <title>The Global Catalogue of Microorganisms (GCM) 10K type strain sequencing project: providing services to taxonomists for standard genome sequencing and annotation.</title>
        <authorList>
            <consortium name="The Broad Institute Genomics Platform"/>
            <consortium name="The Broad Institute Genome Sequencing Center for Infectious Disease"/>
            <person name="Wu L."/>
            <person name="Ma J."/>
        </authorList>
    </citation>
    <scope>NUCLEOTIDE SEQUENCE [LARGE SCALE GENOMIC DNA]</scope>
    <source>
        <strain evidence="9">KCTC 52368</strain>
    </source>
</reference>
<dbReference type="InterPro" id="IPR050738">
    <property type="entry name" value="Sulfatase"/>
</dbReference>
<dbReference type="InterPro" id="IPR000917">
    <property type="entry name" value="Sulfatase_N"/>
</dbReference>
<gene>
    <name evidence="8" type="ORF">ACFSQJ_10460</name>
</gene>
<organism evidence="8 9">
    <name type="scientific">Croceitalea marina</name>
    <dbReference type="NCBI Taxonomy" id="1775166"/>
    <lineage>
        <taxon>Bacteria</taxon>
        <taxon>Pseudomonadati</taxon>
        <taxon>Bacteroidota</taxon>
        <taxon>Flavobacteriia</taxon>
        <taxon>Flavobacteriales</taxon>
        <taxon>Flavobacteriaceae</taxon>
        <taxon>Croceitalea</taxon>
    </lineage>
</organism>
<comment type="similarity">
    <text evidence="2">Belongs to the sulfatase family.</text>
</comment>
<keyword evidence="9" id="KW-1185">Reference proteome</keyword>
<proteinExistence type="inferred from homology"/>
<dbReference type="Proteomes" id="UP001597526">
    <property type="component" value="Unassembled WGS sequence"/>
</dbReference>
<dbReference type="InterPro" id="IPR017850">
    <property type="entry name" value="Alkaline_phosphatase_core_sf"/>
</dbReference>
<dbReference type="CDD" id="cd16155">
    <property type="entry name" value="sulfatase_like"/>
    <property type="match status" value="1"/>
</dbReference>
<comment type="cofactor">
    <cofactor evidence="1">
        <name>Ca(2+)</name>
        <dbReference type="ChEBI" id="CHEBI:29108"/>
    </cofactor>
</comment>
<dbReference type="PROSITE" id="PS51257">
    <property type="entry name" value="PROKAR_LIPOPROTEIN"/>
    <property type="match status" value="1"/>
</dbReference>
<sequence>MKNKMSLINKLTGLLFCLFIFSCNPSKEKHDDQPNIIFIFADDMTYSAINALGNKEIITPNLNWLVENGTTFTHTYNMGAWNGAVCMASRAMIISGQSVWNAKAITDDWEQNKALKQTWGALMDKAGYDTYMTGKWHVAAPANQVFKNVIHVRPGMPGDAWEHHTMVANFKSIEGTSEDPSKFIPVGYNRPLSENDTTWSPTDHKFGGYWEGGKHWSEVLKNDALKFLDKAETSENPFFMYLAFNAPHDPRQAPQEYLDRYPVDSISLPKSWLEEYPFNKGMGSGRDMRDEALAPFPRTAYATKKNIQEYYALITHLDHQIGLILEKLKASGKMENTYLFFTADHGLAMGRHGLFGKQNLFDHSIRAPFIISGPDVPKNKKIDLDIYLQDIMPTSLNLAGIEKPDYVFFNDLLPLVKGNQLKSTYNAIYGAYVDTQRMIRKDGFKLLVYPKIDTVLLFDLKEDPEEMNNLSEDPVYREKTITLFKDLISLQEEMHDNLSLSATYENYIGQ</sequence>
<evidence type="ECO:0000256" key="6">
    <source>
        <dbReference type="ARBA" id="ARBA00022837"/>
    </source>
</evidence>
<name>A0ABW5MY86_9FLAO</name>
<evidence type="ECO:0000256" key="1">
    <source>
        <dbReference type="ARBA" id="ARBA00001913"/>
    </source>
</evidence>
<protein>
    <submittedName>
        <fullName evidence="8">Sulfatase-like hydrolase/transferase</fullName>
    </submittedName>
</protein>
<keyword evidence="5" id="KW-0378">Hydrolase</keyword>
<dbReference type="Gene3D" id="3.40.720.10">
    <property type="entry name" value="Alkaline Phosphatase, subunit A"/>
    <property type="match status" value="1"/>
</dbReference>
<keyword evidence="3" id="KW-0479">Metal-binding</keyword>
<keyword evidence="4" id="KW-0732">Signal</keyword>
<evidence type="ECO:0000256" key="2">
    <source>
        <dbReference type="ARBA" id="ARBA00008779"/>
    </source>
</evidence>
<evidence type="ECO:0000313" key="8">
    <source>
        <dbReference type="EMBL" id="MFD2587355.1"/>
    </source>
</evidence>
<evidence type="ECO:0000256" key="5">
    <source>
        <dbReference type="ARBA" id="ARBA00022801"/>
    </source>
</evidence>
<dbReference type="EMBL" id="JBHULB010000013">
    <property type="protein sequence ID" value="MFD2587355.1"/>
    <property type="molecule type" value="Genomic_DNA"/>
</dbReference>
<evidence type="ECO:0000259" key="7">
    <source>
        <dbReference type="Pfam" id="PF00884"/>
    </source>
</evidence>
<dbReference type="SUPFAM" id="SSF53649">
    <property type="entry name" value="Alkaline phosphatase-like"/>
    <property type="match status" value="1"/>
</dbReference>
<dbReference type="RefSeq" id="WP_377766893.1">
    <property type="nucleotide sequence ID" value="NZ_JBHULB010000013.1"/>
</dbReference>
<keyword evidence="6" id="KW-0106">Calcium</keyword>